<dbReference type="Pfam" id="PF11199">
    <property type="entry name" value="DUF2891"/>
    <property type="match status" value="1"/>
</dbReference>
<dbReference type="AlphaFoldDB" id="A0A2W7RVR1"/>
<evidence type="ECO:0008006" key="4">
    <source>
        <dbReference type="Google" id="ProtNLM"/>
    </source>
</evidence>
<keyword evidence="1" id="KW-1133">Transmembrane helix</keyword>
<evidence type="ECO:0000256" key="1">
    <source>
        <dbReference type="SAM" id="Phobius"/>
    </source>
</evidence>
<dbReference type="InterPro" id="IPR021365">
    <property type="entry name" value="DUF2891"/>
</dbReference>
<proteinExistence type="predicted"/>
<reference evidence="2 3" key="1">
    <citation type="submission" date="2018-06" db="EMBL/GenBank/DDBJ databases">
        <title>Genomic Encyclopedia of Archaeal and Bacterial Type Strains, Phase II (KMG-II): from individual species to whole genera.</title>
        <authorList>
            <person name="Goeker M."/>
        </authorList>
    </citation>
    <scope>NUCLEOTIDE SEQUENCE [LARGE SCALE GENOMIC DNA]</scope>
    <source>
        <strain evidence="2 3">DSM 23241</strain>
    </source>
</reference>
<evidence type="ECO:0000313" key="2">
    <source>
        <dbReference type="EMBL" id="PZX62946.1"/>
    </source>
</evidence>
<dbReference type="Proteomes" id="UP000249720">
    <property type="component" value="Unassembled WGS sequence"/>
</dbReference>
<protein>
    <recommendedName>
        <fullName evidence="4">DUF2891 family protein</fullName>
    </recommendedName>
</protein>
<evidence type="ECO:0000313" key="3">
    <source>
        <dbReference type="Proteomes" id="UP000249720"/>
    </source>
</evidence>
<sequence>MNVKIINKANYSSLSITFLHKITNSTTSFNLYSNSIHTMKRIFVLIALLGITGLQSLLAQAQKFYYLTSDSSQFVLTDTGAKYLAALPLRCIQQEYPNKVNHVAISDSSQLLTPKQLHPAFYGCFDWHSTVHGHWMLVALLKKFPHLPEAAMIRKKLNENITPENIAREAAYFNTPLNSSFERTYGWAWLLQLQKELLGWNNPDAIQWRKTLEPLCDTVVNLWMRFLPKQTYPNRTGVHPNTAFGMVLALDYARAAHNTVFEQALIHAAKKLFLNDKKIPALWEPDGTDFLSPSLEEADLMRRVLNKTQFLQWFNQFYTPAGLQHLTVLPVVSDRNDLTIVHLDGLALSRSWCMQGIAKLLPNNDPRKKMLQRSAIAHMNASLPHIASGSYGGEHWLASFAVYALLQ</sequence>
<dbReference type="EMBL" id="QKZV01000004">
    <property type="protein sequence ID" value="PZX62946.1"/>
    <property type="molecule type" value="Genomic_DNA"/>
</dbReference>
<feature type="transmembrane region" description="Helical" evidence="1">
    <location>
        <begin position="42"/>
        <end position="61"/>
    </location>
</feature>
<comment type="caution">
    <text evidence="2">The sequence shown here is derived from an EMBL/GenBank/DDBJ whole genome shotgun (WGS) entry which is preliminary data.</text>
</comment>
<organism evidence="2 3">
    <name type="scientific">Hydrotalea sandarakina</name>
    <dbReference type="NCBI Taxonomy" id="1004304"/>
    <lineage>
        <taxon>Bacteria</taxon>
        <taxon>Pseudomonadati</taxon>
        <taxon>Bacteroidota</taxon>
        <taxon>Chitinophagia</taxon>
        <taxon>Chitinophagales</taxon>
        <taxon>Chitinophagaceae</taxon>
        <taxon>Hydrotalea</taxon>
    </lineage>
</organism>
<name>A0A2W7RVR1_9BACT</name>
<keyword evidence="1" id="KW-0812">Transmembrane</keyword>
<keyword evidence="1" id="KW-0472">Membrane</keyword>
<accession>A0A2W7RVR1</accession>
<keyword evidence="3" id="KW-1185">Reference proteome</keyword>
<gene>
    <name evidence="2" type="ORF">LX80_01641</name>
</gene>